<dbReference type="PROSITE" id="PS51257">
    <property type="entry name" value="PROKAR_LIPOPROTEIN"/>
    <property type="match status" value="1"/>
</dbReference>
<proteinExistence type="predicted"/>
<reference evidence="3" key="1">
    <citation type="submission" date="2022-11" db="UniProtKB">
        <authorList>
            <consortium name="WormBaseParasite"/>
        </authorList>
    </citation>
    <scope>IDENTIFICATION</scope>
</reference>
<organism evidence="2 3">
    <name type="scientific">Ditylenchus dipsaci</name>
    <dbReference type="NCBI Taxonomy" id="166011"/>
    <lineage>
        <taxon>Eukaryota</taxon>
        <taxon>Metazoa</taxon>
        <taxon>Ecdysozoa</taxon>
        <taxon>Nematoda</taxon>
        <taxon>Chromadorea</taxon>
        <taxon>Rhabditida</taxon>
        <taxon>Tylenchina</taxon>
        <taxon>Tylenchomorpha</taxon>
        <taxon>Sphaerularioidea</taxon>
        <taxon>Anguinidae</taxon>
        <taxon>Anguininae</taxon>
        <taxon>Ditylenchus</taxon>
    </lineage>
</organism>
<dbReference type="Gene3D" id="3.40.50.720">
    <property type="entry name" value="NAD(P)-binding Rossmann-like Domain"/>
    <property type="match status" value="1"/>
</dbReference>
<keyword evidence="2" id="KW-1185">Reference proteome</keyword>
<dbReference type="PANTHER" id="PTHR43975:SF2">
    <property type="entry name" value="EG:BACR7A4.14 PROTEIN-RELATED"/>
    <property type="match status" value="1"/>
</dbReference>
<dbReference type="Proteomes" id="UP000887574">
    <property type="component" value="Unplaced"/>
</dbReference>
<evidence type="ECO:0000256" key="1">
    <source>
        <dbReference type="ARBA" id="ARBA00023002"/>
    </source>
</evidence>
<protein>
    <submittedName>
        <fullName evidence="3">Uncharacterized protein</fullName>
    </submittedName>
</protein>
<dbReference type="PANTHER" id="PTHR43975">
    <property type="entry name" value="ZGC:101858"/>
    <property type="match status" value="1"/>
</dbReference>
<dbReference type="PROSITE" id="PS00061">
    <property type="entry name" value="ADH_SHORT"/>
    <property type="match status" value="1"/>
</dbReference>
<dbReference type="WBParaSite" id="jg750">
    <property type="protein sequence ID" value="jg750"/>
    <property type="gene ID" value="jg750"/>
</dbReference>
<accession>A0A915EPA9</accession>
<name>A0A915EPA9_9BILA</name>
<dbReference type="PRINTS" id="PR00080">
    <property type="entry name" value="SDRFAMILY"/>
</dbReference>
<sequence>MTTKSPVAIITGASSELGKPQPSYLLSTTTSCPCLAGDLTQDCITATIGDLREDSIAKDLIKHTMDKFGQIDVLVNNAGILVNGTVEESPVTDYDRVFDVNVRTVIQLTKHAIPHLIASKGSIVNVSSVAGTCAFPGVTYYCMSKAALDQFTKCLSLELAAKGVRVNAVNPGVILSNIHRRSGMSEEAYEEFIKKGETTHALGRVGTPDEVASGIYFLASKDSSFTTGHLLSIDGGRNIMSPR</sequence>
<dbReference type="InterPro" id="IPR036291">
    <property type="entry name" value="NAD(P)-bd_dom_sf"/>
</dbReference>
<evidence type="ECO:0000313" key="2">
    <source>
        <dbReference type="Proteomes" id="UP000887574"/>
    </source>
</evidence>
<dbReference type="Pfam" id="PF13561">
    <property type="entry name" value="adh_short_C2"/>
    <property type="match status" value="1"/>
</dbReference>
<dbReference type="InterPro" id="IPR020904">
    <property type="entry name" value="Sc_DH/Rdtase_CS"/>
</dbReference>
<dbReference type="AlphaFoldDB" id="A0A915EPA9"/>
<dbReference type="FunFam" id="3.40.50.720:FF:000084">
    <property type="entry name" value="Short-chain dehydrogenase reductase"/>
    <property type="match status" value="1"/>
</dbReference>
<dbReference type="InterPro" id="IPR002347">
    <property type="entry name" value="SDR_fam"/>
</dbReference>
<dbReference type="GO" id="GO:0016491">
    <property type="term" value="F:oxidoreductase activity"/>
    <property type="evidence" value="ECO:0007669"/>
    <property type="project" value="UniProtKB-KW"/>
</dbReference>
<keyword evidence="1" id="KW-0560">Oxidoreductase</keyword>
<dbReference type="PRINTS" id="PR00081">
    <property type="entry name" value="GDHRDH"/>
</dbReference>
<dbReference type="SUPFAM" id="SSF51735">
    <property type="entry name" value="NAD(P)-binding Rossmann-fold domains"/>
    <property type="match status" value="1"/>
</dbReference>
<evidence type="ECO:0000313" key="3">
    <source>
        <dbReference type="WBParaSite" id="jg750"/>
    </source>
</evidence>